<accession>A0A5C5XPB3</accession>
<name>A0A5C5XPB3_9PLAN</name>
<dbReference type="AlphaFoldDB" id="A0A5C5XPB3"/>
<keyword evidence="2" id="KW-1185">Reference proteome</keyword>
<evidence type="ECO:0000313" key="2">
    <source>
        <dbReference type="Proteomes" id="UP000316095"/>
    </source>
</evidence>
<dbReference type="Proteomes" id="UP000316095">
    <property type="component" value="Unassembled WGS sequence"/>
</dbReference>
<proteinExistence type="predicted"/>
<comment type="caution">
    <text evidence="1">The sequence shown here is derived from an EMBL/GenBank/DDBJ whole genome shotgun (WGS) entry which is preliminary data.</text>
</comment>
<protein>
    <recommendedName>
        <fullName evidence="3">DUF4440 domain-containing protein</fullName>
    </recommendedName>
</protein>
<evidence type="ECO:0008006" key="3">
    <source>
        <dbReference type="Google" id="ProtNLM"/>
    </source>
</evidence>
<gene>
    <name evidence="1" type="ORF">Pan54_50530</name>
</gene>
<dbReference type="EMBL" id="SJPG01000001">
    <property type="protein sequence ID" value="TWT64291.1"/>
    <property type="molecule type" value="Genomic_DNA"/>
</dbReference>
<dbReference type="RefSeq" id="WP_146506015.1">
    <property type="nucleotide sequence ID" value="NZ_SJPG01000001.1"/>
</dbReference>
<evidence type="ECO:0000313" key="1">
    <source>
        <dbReference type="EMBL" id="TWT64291.1"/>
    </source>
</evidence>
<reference evidence="1 2" key="1">
    <citation type="submission" date="2019-02" db="EMBL/GenBank/DDBJ databases">
        <title>Deep-cultivation of Planctomycetes and their phenomic and genomic characterization uncovers novel biology.</title>
        <authorList>
            <person name="Wiegand S."/>
            <person name="Jogler M."/>
            <person name="Boedeker C."/>
            <person name="Pinto D."/>
            <person name="Vollmers J."/>
            <person name="Rivas-Marin E."/>
            <person name="Kohn T."/>
            <person name="Peeters S.H."/>
            <person name="Heuer A."/>
            <person name="Rast P."/>
            <person name="Oberbeckmann S."/>
            <person name="Bunk B."/>
            <person name="Jeske O."/>
            <person name="Meyerdierks A."/>
            <person name="Storesund J.E."/>
            <person name="Kallscheuer N."/>
            <person name="Luecker S."/>
            <person name="Lage O.M."/>
            <person name="Pohl T."/>
            <person name="Merkel B.J."/>
            <person name="Hornburger P."/>
            <person name="Mueller R.-W."/>
            <person name="Bruemmer F."/>
            <person name="Labrenz M."/>
            <person name="Spormann A.M."/>
            <person name="Op Den Camp H."/>
            <person name="Overmann J."/>
            <person name="Amann R."/>
            <person name="Jetten M.S.M."/>
            <person name="Mascher T."/>
            <person name="Medema M.H."/>
            <person name="Devos D.P."/>
            <person name="Kaster A.-K."/>
            <person name="Ovreas L."/>
            <person name="Rohde M."/>
            <person name="Galperin M.Y."/>
            <person name="Jogler C."/>
        </authorList>
    </citation>
    <scope>NUCLEOTIDE SEQUENCE [LARGE SCALE GENOMIC DNA]</scope>
    <source>
        <strain evidence="1 2">Pan54</strain>
    </source>
</reference>
<sequence>MRSVLILSLCLFNSLSVNFEKPTAEEELESRGRELFQAILDDDLKKCLELSDPASVKKHGQEKSEKFFRTLMRIVNFSRVGAEDYKIVSSKIAASGKTAQLKTQVCIAGLWQSPSTELWVKIDGNWYYQETLEK</sequence>
<organism evidence="1 2">
    <name type="scientific">Rubinisphaera italica</name>
    <dbReference type="NCBI Taxonomy" id="2527969"/>
    <lineage>
        <taxon>Bacteria</taxon>
        <taxon>Pseudomonadati</taxon>
        <taxon>Planctomycetota</taxon>
        <taxon>Planctomycetia</taxon>
        <taxon>Planctomycetales</taxon>
        <taxon>Planctomycetaceae</taxon>
        <taxon>Rubinisphaera</taxon>
    </lineage>
</organism>